<organism evidence="2 3">
    <name type="scientific">Nitzschia inconspicua</name>
    <dbReference type="NCBI Taxonomy" id="303405"/>
    <lineage>
        <taxon>Eukaryota</taxon>
        <taxon>Sar</taxon>
        <taxon>Stramenopiles</taxon>
        <taxon>Ochrophyta</taxon>
        <taxon>Bacillariophyta</taxon>
        <taxon>Bacillariophyceae</taxon>
        <taxon>Bacillariophycidae</taxon>
        <taxon>Bacillariales</taxon>
        <taxon>Bacillariaceae</taxon>
        <taxon>Nitzschia</taxon>
    </lineage>
</organism>
<reference evidence="2" key="1">
    <citation type="journal article" date="2021" name="Sci. Rep.">
        <title>Diploid genomic architecture of Nitzschia inconspicua, an elite biomass production diatom.</title>
        <authorList>
            <person name="Oliver A."/>
            <person name="Podell S."/>
            <person name="Pinowska A."/>
            <person name="Traller J.C."/>
            <person name="Smith S.R."/>
            <person name="McClure R."/>
            <person name="Beliaev A."/>
            <person name="Bohutskyi P."/>
            <person name="Hill E.A."/>
            <person name="Rabines A."/>
            <person name="Zheng H."/>
            <person name="Allen L.Z."/>
            <person name="Kuo A."/>
            <person name="Grigoriev I.V."/>
            <person name="Allen A.E."/>
            <person name="Hazlebeck D."/>
            <person name="Allen E.E."/>
        </authorList>
    </citation>
    <scope>NUCLEOTIDE SEQUENCE</scope>
    <source>
        <strain evidence="2">Hildebrandi</strain>
    </source>
</reference>
<comment type="caution">
    <text evidence="2">The sequence shown here is derived from an EMBL/GenBank/DDBJ whole genome shotgun (WGS) entry which is preliminary data.</text>
</comment>
<protein>
    <recommendedName>
        <fullName evidence="4">MULE transposase domain-containing protein</fullName>
    </recommendedName>
</protein>
<feature type="compositionally biased region" description="Polar residues" evidence="1">
    <location>
        <begin position="868"/>
        <end position="877"/>
    </location>
</feature>
<reference evidence="2" key="2">
    <citation type="submission" date="2021-04" db="EMBL/GenBank/DDBJ databases">
        <authorList>
            <person name="Podell S."/>
        </authorList>
    </citation>
    <scope>NUCLEOTIDE SEQUENCE</scope>
    <source>
        <strain evidence="2">Hildebrandi</strain>
    </source>
</reference>
<evidence type="ECO:0000256" key="1">
    <source>
        <dbReference type="SAM" id="MobiDB-lite"/>
    </source>
</evidence>
<feature type="region of interest" description="Disordered" evidence="1">
    <location>
        <begin position="860"/>
        <end position="888"/>
    </location>
</feature>
<dbReference type="AlphaFoldDB" id="A0A9K3Q3S1"/>
<evidence type="ECO:0000313" key="2">
    <source>
        <dbReference type="EMBL" id="KAG7369415.1"/>
    </source>
</evidence>
<sequence length="888" mass="101277">MSSNPRKVEESKPQPQASVIKFQAIVDNPHFTETQKRDLLRSMMQRQLKKGDESFMNTNSPSTQGFLGTLAAINECANTPDRPFLRRQQYNDFIEKKVDTLLQSQMELPLAPQGESSGPRKLEFPKCTIPVMQVDVTNTISKVDSNSVASQVEKGNETIPPSRTTVGNNDYFRQDLNEWVPNNVAEALYMMGPTAELKRTSSHKGRTRTGYQSKLFHCAIKGCSMRWLVQAAEWHGSDPHAFVNSSHGKHKRHEKTTWHGSNPYVFVKPSHENHNGHENVTWEDHFNHLASHGSKETCDQCEIFRTGIGLPPILKLEVRKLVLSNPEYTPKVCARSIETKCEHLPMFRNKPVRDIIQTKVISYVHRNRDAILVLPFSPERYNADALKQISFLMQQYGAVTAQNTLSNGENPLWRRLFCLKQPSIVDHPRYKQLLKSSKHTTGPDPFNRTVVFTSLALLGNILSSKEIGFECCASADGTHGVSVTDYRLIPFGVFFHNSKGNRQFFPIAYAFGEGEREVVILILLLNIKSIARDLFGVSNLQFVGGIVSDHSAAFVNSFKEVFEDTTPLQCYIHIIRKFENPETVRPTNGKYRDHLSSRNANSTRFLYTEALQDVRNLHDCVTFAQFQKYWELTKESWVSKGEAKLAETFQSVYIDNPDYNQWYYTSSGIHGCVPDNNPLESHNGAAKGTSDVRGLIIINRSMQNTLQVEFPRMIDTLSKERIIRNTDFHPTLDVTLAFSNNNFLKLLEEYLADGTTVQYNGGWLVNDTEFLGEPITPQSISSYETSLLGVFHGSYTQRREFVTNTNRYHHVLPATTKNGVPVHVCSCRHYWLHRWCYASWYIQHKDTLKNDSQTIVQKRKASKKLTESQRVSLAIQQKEQRKKARSSN</sequence>
<keyword evidence="3" id="KW-1185">Reference proteome</keyword>
<proteinExistence type="predicted"/>
<accession>A0A9K3Q3S1</accession>
<dbReference type="Proteomes" id="UP000693970">
    <property type="component" value="Unassembled WGS sequence"/>
</dbReference>
<evidence type="ECO:0008006" key="4">
    <source>
        <dbReference type="Google" id="ProtNLM"/>
    </source>
</evidence>
<evidence type="ECO:0000313" key="3">
    <source>
        <dbReference type="Proteomes" id="UP000693970"/>
    </source>
</evidence>
<name>A0A9K3Q3S1_9STRA</name>
<dbReference type="EMBL" id="JAGRRH010000006">
    <property type="protein sequence ID" value="KAG7369415.1"/>
    <property type="molecule type" value="Genomic_DNA"/>
</dbReference>
<gene>
    <name evidence="2" type="ORF">IV203_032158</name>
</gene>